<feature type="region of interest" description="Disordered" evidence="4">
    <location>
        <begin position="246"/>
        <end position="369"/>
    </location>
</feature>
<feature type="region of interest" description="Disordered" evidence="4">
    <location>
        <begin position="1"/>
        <end position="46"/>
    </location>
</feature>
<dbReference type="GO" id="GO:0005681">
    <property type="term" value="C:spliceosomal complex"/>
    <property type="evidence" value="ECO:0007669"/>
    <property type="project" value="TreeGrafter"/>
</dbReference>
<dbReference type="EMBL" id="CAJPDT010000017">
    <property type="protein sequence ID" value="CAF9916935.1"/>
    <property type="molecule type" value="Genomic_DNA"/>
</dbReference>
<keyword evidence="6" id="KW-1185">Reference proteome</keyword>
<comment type="similarity">
    <text evidence="2">Belongs to the TLS1 family.</text>
</comment>
<dbReference type="GO" id="GO:0000398">
    <property type="term" value="P:mRNA splicing, via spliceosome"/>
    <property type="evidence" value="ECO:0007669"/>
    <property type="project" value="TreeGrafter"/>
</dbReference>
<feature type="compositionally biased region" description="Basic and acidic residues" evidence="4">
    <location>
        <begin position="332"/>
        <end position="341"/>
    </location>
</feature>
<feature type="compositionally biased region" description="Basic and acidic residues" evidence="4">
    <location>
        <begin position="301"/>
        <end position="314"/>
    </location>
</feature>
<comment type="subcellular location">
    <subcellularLocation>
        <location evidence="1">Nucleus</location>
    </subcellularLocation>
</comment>
<evidence type="ECO:0000256" key="4">
    <source>
        <dbReference type="SAM" id="MobiDB-lite"/>
    </source>
</evidence>
<organism evidence="5 6">
    <name type="scientific">Imshaugia aleurites</name>
    <dbReference type="NCBI Taxonomy" id="172621"/>
    <lineage>
        <taxon>Eukaryota</taxon>
        <taxon>Fungi</taxon>
        <taxon>Dikarya</taxon>
        <taxon>Ascomycota</taxon>
        <taxon>Pezizomycotina</taxon>
        <taxon>Lecanoromycetes</taxon>
        <taxon>OSLEUM clade</taxon>
        <taxon>Lecanoromycetidae</taxon>
        <taxon>Lecanorales</taxon>
        <taxon>Lecanorineae</taxon>
        <taxon>Parmeliaceae</taxon>
        <taxon>Imshaugia</taxon>
    </lineage>
</organism>
<feature type="compositionally biased region" description="Acidic residues" evidence="4">
    <location>
        <begin position="1"/>
        <end position="11"/>
    </location>
</feature>
<feature type="compositionally biased region" description="Acidic residues" evidence="4">
    <location>
        <begin position="287"/>
        <end position="300"/>
    </location>
</feature>
<dbReference type="OrthoDB" id="5627at2759"/>
<evidence type="ECO:0008006" key="7">
    <source>
        <dbReference type="Google" id="ProtNLM"/>
    </source>
</evidence>
<feature type="compositionally biased region" description="Low complexity" evidence="4">
    <location>
        <begin position="176"/>
        <end position="188"/>
    </location>
</feature>
<evidence type="ECO:0000313" key="5">
    <source>
        <dbReference type="EMBL" id="CAF9916935.1"/>
    </source>
</evidence>
<feature type="region of interest" description="Disordered" evidence="4">
    <location>
        <begin position="171"/>
        <end position="190"/>
    </location>
</feature>
<evidence type="ECO:0000313" key="6">
    <source>
        <dbReference type="Proteomes" id="UP000664534"/>
    </source>
</evidence>
<gene>
    <name evidence="5" type="ORF">IMSHALPRED_003347</name>
</gene>
<dbReference type="AlphaFoldDB" id="A0A8H3F4C1"/>
<feature type="compositionally biased region" description="Low complexity" evidence="4">
    <location>
        <begin position="318"/>
        <end position="328"/>
    </location>
</feature>
<feature type="compositionally biased region" description="Basic and acidic residues" evidence="4">
    <location>
        <begin position="265"/>
        <end position="286"/>
    </location>
</feature>
<accession>A0A8H3F4C1</accession>
<protein>
    <recommendedName>
        <fullName evidence="7">Hepatocellular carcinoma-associated antigen 59-domain-containing protein</fullName>
    </recommendedName>
</protein>
<dbReference type="Proteomes" id="UP000664534">
    <property type="component" value="Unassembled WGS sequence"/>
</dbReference>
<reference evidence="5" key="1">
    <citation type="submission" date="2021-03" db="EMBL/GenBank/DDBJ databases">
        <authorList>
            <person name="Tagirdzhanova G."/>
        </authorList>
    </citation>
    <scope>NUCLEOTIDE SEQUENCE</scope>
</reference>
<dbReference type="PANTHER" id="PTHR13486">
    <property type="entry name" value="TELOMERE LENGTH AND SILENCING PROTEIN 1 TLS1 FAMILY MEMBER"/>
    <property type="match status" value="1"/>
</dbReference>
<name>A0A8H3F4C1_9LECA</name>
<evidence type="ECO:0000256" key="1">
    <source>
        <dbReference type="ARBA" id="ARBA00004123"/>
    </source>
</evidence>
<evidence type="ECO:0000256" key="2">
    <source>
        <dbReference type="ARBA" id="ARBA00007643"/>
    </source>
</evidence>
<dbReference type="Pfam" id="PF07052">
    <property type="entry name" value="Hep_59"/>
    <property type="match status" value="1"/>
</dbReference>
<proteinExistence type="inferred from homology"/>
<dbReference type="PANTHER" id="PTHR13486:SF2">
    <property type="entry name" value="SPLICING FACTOR C9ORF78"/>
    <property type="match status" value="1"/>
</dbReference>
<comment type="caution">
    <text evidence="5">The sequence shown here is derived from an EMBL/GenBank/DDBJ whole genome shotgun (WGS) entry which is preliminary data.</text>
</comment>
<dbReference type="InterPro" id="IPR010756">
    <property type="entry name" value="Tls1-like"/>
</dbReference>
<evidence type="ECO:0000256" key="3">
    <source>
        <dbReference type="ARBA" id="ARBA00023242"/>
    </source>
</evidence>
<keyword evidence="3" id="KW-0539">Nucleus</keyword>
<sequence length="369" mass="41329">MEFSQQDEADTSSDLFRPSKRQKFYRKRTDAEDEDLPSVPSGPLPSVTVDELISHHARLTDNQDQKLDDKPLSVAEILRQRKAVLRRKGGIEFTNSHASASTPPQTSDALVVKEDDTPAEIKSVIERFAPQTGQVSDVADKHMYALPSPTQLSLDAATNVIRMAYIDSELAKRQRQNQSTSTQSLNGQELSSNGALLDAGLSRQPAAIGKLHEIDLGPDATLRNIALTEAAQRKLKGIEPDIDESTGKVRLRRDGKPWRPRKRRNSQDVKRDKIVEEVMRESKLDIYDEPDEEVNNDDQAADDRIAEQFRRDYMDAVSSRQQKSAQAKKPAKGKEVDDQPRGPKLGGSRSARAAMREREEAAKKKKKKK</sequence>
<feature type="compositionally biased region" description="Low complexity" evidence="4">
    <location>
        <begin position="37"/>
        <end position="46"/>
    </location>
</feature>